<dbReference type="InterPro" id="IPR051531">
    <property type="entry name" value="N-acetyltransferase"/>
</dbReference>
<dbReference type="Gene3D" id="3.40.630.30">
    <property type="match status" value="1"/>
</dbReference>
<comment type="caution">
    <text evidence="2">The sequence shown here is derived from an EMBL/GenBank/DDBJ whole genome shotgun (WGS) entry which is preliminary data.</text>
</comment>
<dbReference type="PANTHER" id="PTHR43792:SF1">
    <property type="entry name" value="N-ACETYLTRANSFERASE DOMAIN-CONTAINING PROTEIN"/>
    <property type="match status" value="1"/>
</dbReference>
<feature type="domain" description="N-acetyltransferase" evidence="1">
    <location>
        <begin position="9"/>
        <end position="154"/>
    </location>
</feature>
<organism evidence="2 3">
    <name type="scientific">Nocardioides aromaticivorans</name>
    <dbReference type="NCBI Taxonomy" id="200618"/>
    <lineage>
        <taxon>Bacteria</taxon>
        <taxon>Bacillati</taxon>
        <taxon>Actinomycetota</taxon>
        <taxon>Actinomycetes</taxon>
        <taxon>Propionibacteriales</taxon>
        <taxon>Nocardioidaceae</taxon>
        <taxon>Nocardioides</taxon>
    </lineage>
</organism>
<dbReference type="Proteomes" id="UP000562045">
    <property type="component" value="Unassembled WGS sequence"/>
</dbReference>
<dbReference type="InterPro" id="IPR016181">
    <property type="entry name" value="Acyl_CoA_acyltransferase"/>
</dbReference>
<dbReference type="EMBL" id="JACBZM010000001">
    <property type="protein sequence ID" value="NYI47282.1"/>
    <property type="molecule type" value="Genomic_DNA"/>
</dbReference>
<dbReference type="AlphaFoldDB" id="A0A7Z0CQY5"/>
<dbReference type="SUPFAM" id="SSF55729">
    <property type="entry name" value="Acyl-CoA N-acyltransferases (Nat)"/>
    <property type="match status" value="1"/>
</dbReference>
<dbReference type="Pfam" id="PF13302">
    <property type="entry name" value="Acetyltransf_3"/>
    <property type="match status" value="1"/>
</dbReference>
<reference evidence="2 3" key="1">
    <citation type="submission" date="2020-07" db="EMBL/GenBank/DDBJ databases">
        <title>Sequencing the genomes of 1000 actinobacteria strains.</title>
        <authorList>
            <person name="Klenk H.-P."/>
        </authorList>
    </citation>
    <scope>NUCLEOTIDE SEQUENCE [LARGE SCALE GENOMIC DNA]</scope>
    <source>
        <strain evidence="2 3">DSM 15131</strain>
    </source>
</reference>
<evidence type="ECO:0000313" key="2">
    <source>
        <dbReference type="EMBL" id="NYI47282.1"/>
    </source>
</evidence>
<dbReference type="GO" id="GO:0016747">
    <property type="term" value="F:acyltransferase activity, transferring groups other than amino-acyl groups"/>
    <property type="evidence" value="ECO:0007669"/>
    <property type="project" value="InterPro"/>
</dbReference>
<name>A0A7Z0CQY5_9ACTN</name>
<keyword evidence="2" id="KW-0808">Transferase</keyword>
<dbReference type="InterPro" id="IPR000182">
    <property type="entry name" value="GNAT_dom"/>
</dbReference>
<protein>
    <submittedName>
        <fullName evidence="2">RimJ/RimL family protein N-acetyltransferase</fullName>
    </submittedName>
</protein>
<dbReference type="PANTHER" id="PTHR43792">
    <property type="entry name" value="GNAT FAMILY, PUTATIVE (AFU_ORTHOLOGUE AFUA_3G00765)-RELATED-RELATED"/>
    <property type="match status" value="1"/>
</dbReference>
<evidence type="ECO:0000259" key="1">
    <source>
        <dbReference type="PROSITE" id="PS51186"/>
    </source>
</evidence>
<sequence>MLPDPTARLRFRPMGRDDLADISTLELGGSRGPAGWIEWNLRNYDEHGFGLWVVETHQGEFVGDCGLTMQEVEGEWLVEAGWHVRSSLRRQGYAAEAATGVLDAARGEAVDHVVAIIRPDNVASQGVATRVGMTLEREVHKNGGPALVFGIDLGR</sequence>
<gene>
    <name evidence="2" type="ORF">BJ993_004362</name>
</gene>
<accession>A0A7Z0CQY5</accession>
<evidence type="ECO:0000313" key="3">
    <source>
        <dbReference type="Proteomes" id="UP000562045"/>
    </source>
</evidence>
<dbReference type="PROSITE" id="PS51186">
    <property type="entry name" value="GNAT"/>
    <property type="match status" value="1"/>
</dbReference>
<proteinExistence type="predicted"/>
<dbReference type="RefSeq" id="WP_308645671.1">
    <property type="nucleotide sequence ID" value="NZ_JACBZM010000001.1"/>
</dbReference>